<dbReference type="InterPro" id="IPR016181">
    <property type="entry name" value="Acyl_CoA_acyltransferase"/>
</dbReference>
<keyword evidence="7" id="KW-1185">Reference proteome</keyword>
<dbReference type="PROSITE" id="PS51186">
    <property type="entry name" value="GNAT"/>
    <property type="match status" value="1"/>
</dbReference>
<evidence type="ECO:0000256" key="4">
    <source>
        <dbReference type="SAM" id="Phobius"/>
    </source>
</evidence>
<evidence type="ECO:0000313" key="7">
    <source>
        <dbReference type="Proteomes" id="UP000324288"/>
    </source>
</evidence>
<dbReference type="OrthoDB" id="5242221at2"/>
<dbReference type="SUPFAM" id="SSF55729">
    <property type="entry name" value="Acyl-CoA N-acyltransferases (Nat)"/>
    <property type="match status" value="1"/>
</dbReference>
<reference evidence="6 7" key="1">
    <citation type="submission" date="2019-04" db="EMBL/GenBank/DDBJ databases">
        <authorList>
            <person name="Seth-Smith MB H."/>
            <person name="Seth-Smith H."/>
        </authorList>
    </citation>
    <scope>NUCLEOTIDE SEQUENCE [LARGE SCALE GENOMIC DNA]</scope>
    <source>
        <strain evidence="6">USB-603019</strain>
    </source>
</reference>
<evidence type="ECO:0000313" key="6">
    <source>
        <dbReference type="EMBL" id="VHO00052.1"/>
    </source>
</evidence>
<keyword evidence="4" id="KW-1133">Transmembrane helix</keyword>
<evidence type="ECO:0000259" key="5">
    <source>
        <dbReference type="PROSITE" id="PS51186"/>
    </source>
</evidence>
<dbReference type="Gene3D" id="3.40.630.30">
    <property type="match status" value="1"/>
</dbReference>
<accession>A0A5E3ZVV8</accession>
<dbReference type="Proteomes" id="UP000324288">
    <property type="component" value="Chromosome"/>
</dbReference>
<evidence type="ECO:0000256" key="3">
    <source>
        <dbReference type="ARBA" id="ARBA00038502"/>
    </source>
</evidence>
<evidence type="ECO:0000256" key="1">
    <source>
        <dbReference type="ARBA" id="ARBA00022679"/>
    </source>
</evidence>
<feature type="transmembrane region" description="Helical" evidence="4">
    <location>
        <begin position="96"/>
        <end position="114"/>
    </location>
</feature>
<dbReference type="GO" id="GO:0005737">
    <property type="term" value="C:cytoplasm"/>
    <property type="evidence" value="ECO:0007669"/>
    <property type="project" value="TreeGrafter"/>
</dbReference>
<dbReference type="AlphaFoldDB" id="A0A5E3ZVV8"/>
<keyword evidence="1 6" id="KW-0808">Transferase</keyword>
<dbReference type="Pfam" id="PF13302">
    <property type="entry name" value="Acetyltransf_3"/>
    <property type="match status" value="1"/>
</dbReference>
<feature type="domain" description="N-acetyltransferase" evidence="5">
    <location>
        <begin position="49"/>
        <end position="203"/>
    </location>
</feature>
<dbReference type="PANTHER" id="PTHR43792:SF8">
    <property type="entry name" value="[RIBOSOMAL PROTEIN US5]-ALANINE N-ACETYLTRANSFERASE"/>
    <property type="match status" value="1"/>
</dbReference>
<keyword evidence="4" id="KW-0472">Membrane</keyword>
<dbReference type="RefSeq" id="WP_158408631.1">
    <property type="nucleotide sequence ID" value="NZ_CAMJVL010000006.1"/>
</dbReference>
<comment type="similarity">
    <text evidence="3">Belongs to the acetyltransferase family. RimJ subfamily.</text>
</comment>
<dbReference type="InterPro" id="IPR051531">
    <property type="entry name" value="N-acetyltransferase"/>
</dbReference>
<gene>
    <name evidence="6" type="primary">ydaF</name>
    <name evidence="6" type="ORF">LC603019_00444</name>
</gene>
<evidence type="ECO:0000256" key="2">
    <source>
        <dbReference type="ARBA" id="ARBA00023315"/>
    </source>
</evidence>
<sequence length="227" mass="25677">MKKWTCCSWRNAASLWSVKEEELLTERIRVSAGDVYLRSPRWSDGTAVMSSRARSQREIAEWEPDPEDPLYWKERPPAQQWRDTYRWFMEGRRMGVMVPFVIVLNGQIAGQVLLNNVEYGAVRGVTVGYWVDSQMTGGGVATAAAALAVDYAFEVMRLHRVQATVHPSNAASRCVLEKVGMHQEGVLQRYLRIKGRYLTHELWAVTVEELPQGAVGRLVGAGKAQRL</sequence>
<keyword evidence="2" id="KW-0012">Acyltransferase</keyword>
<dbReference type="EMBL" id="LR584267">
    <property type="protein sequence ID" value="VHO00052.1"/>
    <property type="molecule type" value="Genomic_DNA"/>
</dbReference>
<dbReference type="InterPro" id="IPR000182">
    <property type="entry name" value="GNAT_dom"/>
</dbReference>
<protein>
    <submittedName>
        <fullName evidence="6">Ribosomal N-acetyltransferase YdaF</fullName>
    </submittedName>
</protein>
<organism evidence="6 7">
    <name type="scientific">Lawsonella clevelandensis</name>
    <dbReference type="NCBI Taxonomy" id="1528099"/>
    <lineage>
        <taxon>Bacteria</taxon>
        <taxon>Bacillati</taxon>
        <taxon>Actinomycetota</taxon>
        <taxon>Actinomycetes</taxon>
        <taxon>Mycobacteriales</taxon>
        <taxon>Lawsonellaceae</taxon>
        <taxon>Lawsonella</taxon>
    </lineage>
</organism>
<dbReference type="PANTHER" id="PTHR43792">
    <property type="entry name" value="GNAT FAMILY, PUTATIVE (AFU_ORTHOLOGUE AFUA_3G00765)-RELATED-RELATED"/>
    <property type="match status" value="1"/>
</dbReference>
<name>A0A5E3ZVV8_9ACTN</name>
<dbReference type="GO" id="GO:0008999">
    <property type="term" value="F:protein-N-terminal-alanine acetyltransferase activity"/>
    <property type="evidence" value="ECO:0007669"/>
    <property type="project" value="TreeGrafter"/>
</dbReference>
<proteinExistence type="inferred from homology"/>
<feature type="transmembrane region" description="Helical" evidence="4">
    <location>
        <begin position="134"/>
        <end position="153"/>
    </location>
</feature>
<keyword evidence="4" id="KW-0812">Transmembrane</keyword>